<proteinExistence type="predicted"/>
<evidence type="ECO:0008006" key="4">
    <source>
        <dbReference type="Google" id="ProtNLM"/>
    </source>
</evidence>
<gene>
    <name evidence="2" type="ORF">CLV27_1531</name>
</gene>
<feature type="region of interest" description="Disordered" evidence="1">
    <location>
        <begin position="24"/>
        <end position="73"/>
    </location>
</feature>
<dbReference type="EMBL" id="SMFV01000005">
    <property type="protein sequence ID" value="TCK03453.1"/>
    <property type="molecule type" value="Genomic_DNA"/>
</dbReference>
<sequence length="209" mass="23069">MRKGLAFLTALIATSTVLVSCGKEETAQKTETKVENKAPKPLSELAQEGKSHPSAETLPEGHPPIDMMPPNHPPLNAEHDVAAIHSGKNLTKFTKPINIPEEVQKTWKYATVDIVDRTTGKVVKEEKVVKGATIKFNGLEIKVLYIVPHLVLDEGYTSASNEPNNPAILVEVKENGNVIYAGPIYQKFPAMYNINHPKYILRLKEIQKG</sequence>
<accession>A0A4R1G9W0</accession>
<organism evidence="2 3">
    <name type="scientific">Phorcysia thermohydrogeniphila</name>
    <dbReference type="NCBI Taxonomy" id="936138"/>
    <lineage>
        <taxon>Bacteria</taxon>
        <taxon>Pseudomonadati</taxon>
        <taxon>Aquificota</taxon>
        <taxon>Aquificia</taxon>
        <taxon>Desulfurobacteriales</taxon>
        <taxon>Desulfurobacteriaceae</taxon>
        <taxon>Phorcysia</taxon>
    </lineage>
</organism>
<evidence type="ECO:0000313" key="2">
    <source>
        <dbReference type="EMBL" id="TCK03453.1"/>
    </source>
</evidence>
<keyword evidence="3" id="KW-1185">Reference proteome</keyword>
<evidence type="ECO:0000313" key="3">
    <source>
        <dbReference type="Proteomes" id="UP000295777"/>
    </source>
</evidence>
<protein>
    <recommendedName>
        <fullName evidence="4">Lipoprotein</fullName>
    </recommendedName>
</protein>
<name>A0A4R1G9W0_9BACT</name>
<dbReference type="OrthoDB" id="9790047at2"/>
<reference evidence="2 3" key="1">
    <citation type="submission" date="2019-03" db="EMBL/GenBank/DDBJ databases">
        <title>Genomic Encyclopedia of Archaeal and Bacterial Type Strains, Phase II (KMG-II): from individual species to whole genera.</title>
        <authorList>
            <person name="Goeker M."/>
        </authorList>
    </citation>
    <scope>NUCLEOTIDE SEQUENCE [LARGE SCALE GENOMIC DNA]</scope>
    <source>
        <strain evidence="2 3">DSM 24425</strain>
    </source>
</reference>
<dbReference type="AlphaFoldDB" id="A0A4R1G9W0"/>
<dbReference type="PROSITE" id="PS51257">
    <property type="entry name" value="PROKAR_LIPOPROTEIN"/>
    <property type="match status" value="1"/>
</dbReference>
<feature type="compositionally biased region" description="Basic and acidic residues" evidence="1">
    <location>
        <begin position="24"/>
        <end position="38"/>
    </location>
</feature>
<evidence type="ECO:0000256" key="1">
    <source>
        <dbReference type="SAM" id="MobiDB-lite"/>
    </source>
</evidence>
<comment type="caution">
    <text evidence="2">The sequence shown here is derived from an EMBL/GenBank/DDBJ whole genome shotgun (WGS) entry which is preliminary data.</text>
</comment>
<dbReference type="RefSeq" id="WP_132527441.1">
    <property type="nucleotide sequence ID" value="NZ_SMFV01000005.1"/>
</dbReference>
<dbReference type="Proteomes" id="UP000295777">
    <property type="component" value="Unassembled WGS sequence"/>
</dbReference>